<comment type="caution">
    <text evidence="3">The sequence shown here is derived from an EMBL/GenBank/DDBJ whole genome shotgun (WGS) entry which is preliminary data.</text>
</comment>
<reference evidence="3 4" key="1">
    <citation type="submission" date="2017-10" db="EMBL/GenBank/DDBJ databases">
        <authorList>
            <person name="Banno H."/>
            <person name="Chua N.-H."/>
        </authorList>
    </citation>
    <scope>NUCLEOTIDE SEQUENCE [LARGE SCALE GENOMIC DNA]</scope>
    <source>
        <strain evidence="3 4">YW11</strain>
    </source>
</reference>
<evidence type="ECO:0000256" key="1">
    <source>
        <dbReference type="ARBA" id="ARBA00022801"/>
    </source>
</evidence>
<gene>
    <name evidence="3" type="ORF">CR162_04650</name>
</gene>
<dbReference type="PANTHER" id="PTHR35561:SF1">
    <property type="entry name" value="RNA 2',3'-CYCLIC PHOSPHODIESTERASE"/>
    <property type="match status" value="1"/>
</dbReference>
<accession>A0A2C7AGA8</accession>
<dbReference type="Proteomes" id="UP000223527">
    <property type="component" value="Unassembled WGS sequence"/>
</dbReference>
<dbReference type="EMBL" id="PDNU01000004">
    <property type="protein sequence ID" value="PHK96134.1"/>
    <property type="molecule type" value="Genomic_DNA"/>
</dbReference>
<dbReference type="SUPFAM" id="SSF55144">
    <property type="entry name" value="LigT-like"/>
    <property type="match status" value="1"/>
</dbReference>
<dbReference type="NCBIfam" id="TIGR02258">
    <property type="entry name" value="2_5_ligase"/>
    <property type="match status" value="1"/>
</dbReference>
<dbReference type="EC" id="3.1.4.58" evidence="2"/>
<evidence type="ECO:0000256" key="2">
    <source>
        <dbReference type="HAMAP-Rule" id="MF_01940"/>
    </source>
</evidence>
<dbReference type="InterPro" id="IPR009097">
    <property type="entry name" value="Cyclic_Pdiesterase"/>
</dbReference>
<comment type="function">
    <text evidence="2">Hydrolyzes RNA 2',3'-cyclic phosphodiester to an RNA 2'-phosphomonoester.</text>
</comment>
<organism evidence="3 4">
    <name type="scientific">Teichococcus rhizosphaerae</name>
    <dbReference type="NCBI Taxonomy" id="1335062"/>
    <lineage>
        <taxon>Bacteria</taxon>
        <taxon>Pseudomonadati</taxon>
        <taxon>Pseudomonadota</taxon>
        <taxon>Alphaproteobacteria</taxon>
        <taxon>Acetobacterales</taxon>
        <taxon>Roseomonadaceae</taxon>
        <taxon>Roseomonas</taxon>
    </lineage>
</organism>
<keyword evidence="1 2" id="KW-0378">Hydrolase</keyword>
<dbReference type="PANTHER" id="PTHR35561">
    <property type="entry name" value="RNA 2',3'-CYCLIC PHOSPHODIESTERASE"/>
    <property type="match status" value="1"/>
</dbReference>
<keyword evidence="4" id="KW-1185">Reference proteome</keyword>
<protein>
    <recommendedName>
        <fullName evidence="2">RNA 2',3'-cyclic phosphodiesterase</fullName>
        <shortName evidence="2">RNA 2',3'-CPDase</shortName>
        <ecNumber evidence="2">3.1.4.58</ecNumber>
    </recommendedName>
</protein>
<dbReference type="InterPro" id="IPR004175">
    <property type="entry name" value="RNA_CPDase"/>
</dbReference>
<dbReference type="RefSeq" id="WP_099094375.1">
    <property type="nucleotide sequence ID" value="NZ_PDNU01000004.1"/>
</dbReference>
<proteinExistence type="inferred from homology"/>
<dbReference type="OrthoDB" id="9793819at2"/>
<feature type="short sequence motif" description="HXTX 2" evidence="2">
    <location>
        <begin position="121"/>
        <end position="124"/>
    </location>
</feature>
<name>A0A2C7AGA8_9PROT</name>
<dbReference type="GO" id="GO:0004113">
    <property type="term" value="F:2',3'-cyclic-nucleotide 3'-phosphodiesterase activity"/>
    <property type="evidence" value="ECO:0007669"/>
    <property type="project" value="InterPro"/>
</dbReference>
<feature type="active site" description="Proton acceptor" evidence="2">
    <location>
        <position position="121"/>
    </location>
</feature>
<comment type="similarity">
    <text evidence="2">Belongs to the 2H phosphoesterase superfamily. ThpR family.</text>
</comment>
<dbReference type="Pfam" id="PF13563">
    <property type="entry name" value="2_5_RNA_ligase2"/>
    <property type="match status" value="1"/>
</dbReference>
<feature type="active site" description="Proton donor" evidence="2">
    <location>
        <position position="37"/>
    </location>
</feature>
<dbReference type="Gene3D" id="3.90.1140.10">
    <property type="entry name" value="Cyclic phosphodiesterase"/>
    <property type="match status" value="1"/>
</dbReference>
<dbReference type="GO" id="GO:0008664">
    <property type="term" value="F:RNA 2',3'-cyclic 3'-phosphodiesterase activity"/>
    <property type="evidence" value="ECO:0007669"/>
    <property type="project" value="UniProtKB-EC"/>
</dbReference>
<evidence type="ECO:0000313" key="3">
    <source>
        <dbReference type="EMBL" id="PHK96134.1"/>
    </source>
</evidence>
<feature type="short sequence motif" description="HXTX 1" evidence="2">
    <location>
        <begin position="37"/>
        <end position="40"/>
    </location>
</feature>
<evidence type="ECO:0000313" key="4">
    <source>
        <dbReference type="Proteomes" id="UP000223527"/>
    </source>
</evidence>
<sequence>MPRLFVALPLPEPLREQLSDLAGGIPGARWVPPENYHLTLRFIGETEGWRADELDEALAGIRAKPFALQLAGLDIFEKAGRIHSLHVKAERSEPLAHLQSKVETALQRAGLPPERRRFTPHVTLARTDKAAPDKLISFVQAHNLFRPPPVAVTHFSLFSSRLGKEQAHYEAEVDYLLEGQPDDHRGLAPREAEF</sequence>
<comment type="catalytic activity">
    <reaction evidence="2">
        <text>a 3'-end 2',3'-cyclophospho-ribonucleotide-RNA + H2O = a 3'-end 2'-phospho-ribonucleotide-RNA + H(+)</text>
        <dbReference type="Rhea" id="RHEA:11828"/>
        <dbReference type="Rhea" id="RHEA-COMP:10464"/>
        <dbReference type="Rhea" id="RHEA-COMP:17353"/>
        <dbReference type="ChEBI" id="CHEBI:15377"/>
        <dbReference type="ChEBI" id="CHEBI:15378"/>
        <dbReference type="ChEBI" id="CHEBI:83064"/>
        <dbReference type="ChEBI" id="CHEBI:173113"/>
        <dbReference type="EC" id="3.1.4.58"/>
    </reaction>
</comment>
<dbReference type="HAMAP" id="MF_01940">
    <property type="entry name" value="RNA_CPDase"/>
    <property type="match status" value="1"/>
</dbReference>
<dbReference type="AlphaFoldDB" id="A0A2C7AGA8"/>